<dbReference type="EC" id="2.1.1.77" evidence="3 9"/>
<evidence type="ECO:0000313" key="10">
    <source>
        <dbReference type="EMBL" id="MBT2135531.1"/>
    </source>
</evidence>
<dbReference type="PANTHER" id="PTHR11579">
    <property type="entry name" value="PROTEIN-L-ISOASPARTATE O-METHYLTRANSFERASE"/>
    <property type="match status" value="1"/>
</dbReference>
<dbReference type="GO" id="GO:0032259">
    <property type="term" value="P:methylation"/>
    <property type="evidence" value="ECO:0007669"/>
    <property type="project" value="UniProtKB-KW"/>
</dbReference>
<evidence type="ECO:0000313" key="11">
    <source>
        <dbReference type="Proteomes" id="UP000811255"/>
    </source>
</evidence>
<proteinExistence type="inferred from homology"/>
<keyword evidence="6 10" id="KW-0489">Methyltransferase</keyword>
<evidence type="ECO:0000256" key="6">
    <source>
        <dbReference type="ARBA" id="ARBA00022603"/>
    </source>
</evidence>
<comment type="caution">
    <text evidence="10">The sequence shown here is derived from an EMBL/GenBank/DDBJ whole genome shotgun (WGS) entry which is preliminary data.</text>
</comment>
<dbReference type="SUPFAM" id="SSF53335">
    <property type="entry name" value="S-adenosyl-L-methionine-dependent methyltransferases"/>
    <property type="match status" value="1"/>
</dbReference>
<sequence length="230" mass="24885">MTRSLPMKPLTEEHLAILRRHMVEIVEMHFDLAGDETEGRTLDPELRRALMAVPRHLFVPTTMILACYQDSPVPIGFAKTLSQPFIGALMLDLLGVRPGMRVLEVGTGLGYQAAVMADIGATVFSVEVVEEFAELAEARFNALGYDVNVRVGDGSRGWAEHAPFDAVLVTAAAAKPPQDLVDQLQPGGTMVLPLGGEEVQQLTVIEKTADGETKVHPGMAVRFTQLELAG</sequence>
<reference evidence="10 11" key="1">
    <citation type="submission" date="2021-05" db="EMBL/GenBank/DDBJ databases">
        <title>Croceibacterium sp. LX-88 genome sequence.</title>
        <authorList>
            <person name="Luo X."/>
        </authorList>
    </citation>
    <scope>NUCLEOTIDE SEQUENCE [LARGE SCALE GENOMIC DNA]</scope>
    <source>
        <strain evidence="10 11">LX-88</strain>
    </source>
</reference>
<keyword evidence="8" id="KW-0949">S-adenosyl-L-methionine</keyword>
<evidence type="ECO:0000256" key="9">
    <source>
        <dbReference type="NCBIfam" id="TIGR00080"/>
    </source>
</evidence>
<evidence type="ECO:0000256" key="1">
    <source>
        <dbReference type="ARBA" id="ARBA00004496"/>
    </source>
</evidence>
<dbReference type="RefSeq" id="WP_214537234.1">
    <property type="nucleotide sequence ID" value="NZ_JAHFVK010000002.1"/>
</dbReference>
<dbReference type="InterPro" id="IPR000682">
    <property type="entry name" value="PCMT"/>
</dbReference>
<comment type="similarity">
    <text evidence="2">Belongs to the methyltransferase superfamily. L-isoaspartyl/D-aspartyl protein methyltransferase family.</text>
</comment>
<keyword evidence="7 10" id="KW-0808">Transferase</keyword>
<dbReference type="PANTHER" id="PTHR11579:SF0">
    <property type="entry name" value="PROTEIN-L-ISOASPARTATE(D-ASPARTATE) O-METHYLTRANSFERASE"/>
    <property type="match status" value="1"/>
</dbReference>
<evidence type="ECO:0000256" key="4">
    <source>
        <dbReference type="ARBA" id="ARBA00013346"/>
    </source>
</evidence>
<comment type="subcellular location">
    <subcellularLocation>
        <location evidence="1">Cytoplasm</location>
    </subcellularLocation>
</comment>
<dbReference type="InterPro" id="IPR029063">
    <property type="entry name" value="SAM-dependent_MTases_sf"/>
</dbReference>
<dbReference type="Gene3D" id="3.40.50.150">
    <property type="entry name" value="Vaccinia Virus protein VP39"/>
    <property type="match status" value="1"/>
</dbReference>
<evidence type="ECO:0000256" key="3">
    <source>
        <dbReference type="ARBA" id="ARBA00011890"/>
    </source>
</evidence>
<dbReference type="NCBIfam" id="TIGR00080">
    <property type="entry name" value="pimt"/>
    <property type="match status" value="1"/>
</dbReference>
<evidence type="ECO:0000256" key="7">
    <source>
        <dbReference type="ARBA" id="ARBA00022679"/>
    </source>
</evidence>
<keyword evidence="5" id="KW-0963">Cytoplasm</keyword>
<name>A0ABS5W706_9SPHN</name>
<dbReference type="EMBL" id="JAHFVK010000002">
    <property type="protein sequence ID" value="MBT2135531.1"/>
    <property type="molecule type" value="Genomic_DNA"/>
</dbReference>
<keyword evidence="11" id="KW-1185">Reference proteome</keyword>
<organism evidence="10 11">
    <name type="scientific">Croceibacterium selenioxidans</name>
    <dbReference type="NCBI Taxonomy" id="2838833"/>
    <lineage>
        <taxon>Bacteria</taxon>
        <taxon>Pseudomonadati</taxon>
        <taxon>Pseudomonadota</taxon>
        <taxon>Alphaproteobacteria</taxon>
        <taxon>Sphingomonadales</taxon>
        <taxon>Erythrobacteraceae</taxon>
        <taxon>Croceibacterium</taxon>
    </lineage>
</organism>
<dbReference type="Proteomes" id="UP000811255">
    <property type="component" value="Unassembled WGS sequence"/>
</dbReference>
<protein>
    <recommendedName>
        <fullName evidence="4 9">Protein-L-isoaspartate O-methyltransferase</fullName>
        <ecNumber evidence="3 9">2.1.1.77</ecNumber>
    </recommendedName>
</protein>
<dbReference type="GO" id="GO:0004719">
    <property type="term" value="F:protein-L-isoaspartate (D-aspartate) O-methyltransferase activity"/>
    <property type="evidence" value="ECO:0007669"/>
    <property type="project" value="UniProtKB-EC"/>
</dbReference>
<dbReference type="CDD" id="cd02440">
    <property type="entry name" value="AdoMet_MTases"/>
    <property type="match status" value="1"/>
</dbReference>
<evidence type="ECO:0000256" key="2">
    <source>
        <dbReference type="ARBA" id="ARBA00005369"/>
    </source>
</evidence>
<dbReference type="Pfam" id="PF01135">
    <property type="entry name" value="PCMT"/>
    <property type="match status" value="1"/>
</dbReference>
<accession>A0ABS5W706</accession>
<evidence type="ECO:0000256" key="8">
    <source>
        <dbReference type="ARBA" id="ARBA00022691"/>
    </source>
</evidence>
<dbReference type="NCBIfam" id="NF001453">
    <property type="entry name" value="PRK00312.1"/>
    <property type="match status" value="1"/>
</dbReference>
<evidence type="ECO:0000256" key="5">
    <source>
        <dbReference type="ARBA" id="ARBA00022490"/>
    </source>
</evidence>
<gene>
    <name evidence="10" type="ORF">KK137_14430</name>
</gene>